<keyword evidence="4" id="KW-1185">Reference proteome</keyword>
<dbReference type="InterPro" id="IPR011856">
    <property type="entry name" value="tRNA_endonuc-like_dom_sf"/>
</dbReference>
<dbReference type="GO" id="GO:0003676">
    <property type="term" value="F:nucleic acid binding"/>
    <property type="evidence" value="ECO:0007669"/>
    <property type="project" value="InterPro"/>
</dbReference>
<dbReference type="PANTHER" id="PTHR30547">
    <property type="entry name" value="UNCHARACTERIZED PROTEIN YHCG-RELATED"/>
    <property type="match status" value="1"/>
</dbReference>
<feature type="domain" description="YhcG N-terminal" evidence="2">
    <location>
        <begin position="36"/>
        <end position="172"/>
    </location>
</feature>
<dbReference type="InterPro" id="IPR053148">
    <property type="entry name" value="PD-DEXK-like_domain"/>
</dbReference>
<reference evidence="3" key="1">
    <citation type="submission" date="2024-01" db="EMBL/GenBank/DDBJ databases">
        <title>Bank of Algae and Cyanobacteria of the Azores (BACA) strain genomes.</title>
        <authorList>
            <person name="Luz R."/>
            <person name="Cordeiro R."/>
            <person name="Fonseca A."/>
            <person name="Goncalves V."/>
        </authorList>
    </citation>
    <scope>NUCLEOTIDE SEQUENCE</scope>
    <source>
        <strain evidence="3">BACA0141</strain>
    </source>
</reference>
<dbReference type="InterPro" id="IPR041527">
    <property type="entry name" value="YhcG_N"/>
</dbReference>
<evidence type="ECO:0000313" key="4">
    <source>
        <dbReference type="Proteomes" id="UP001333818"/>
    </source>
</evidence>
<proteinExistence type="predicted"/>
<protein>
    <submittedName>
        <fullName evidence="3">PDDEXK nuclease domain-containing protein</fullName>
    </submittedName>
</protein>
<dbReference type="RefSeq" id="WP_330483432.1">
    <property type="nucleotide sequence ID" value="NZ_JAZBJZ010000030.1"/>
</dbReference>
<dbReference type="InterPro" id="IPR009362">
    <property type="entry name" value="YhcG_C"/>
</dbReference>
<accession>A0AAW9PX93</accession>
<dbReference type="Proteomes" id="UP001333818">
    <property type="component" value="Unassembled WGS sequence"/>
</dbReference>
<name>A0AAW9PX93_9CYAN</name>
<organism evidence="3 4">
    <name type="scientific">Tumidithrix elongata BACA0141</name>
    <dbReference type="NCBI Taxonomy" id="2716417"/>
    <lineage>
        <taxon>Bacteria</taxon>
        <taxon>Bacillati</taxon>
        <taxon>Cyanobacteriota</taxon>
        <taxon>Cyanophyceae</taxon>
        <taxon>Pseudanabaenales</taxon>
        <taxon>Pseudanabaenaceae</taxon>
        <taxon>Tumidithrix</taxon>
        <taxon>Tumidithrix elongata</taxon>
    </lineage>
</organism>
<dbReference type="PANTHER" id="PTHR30547:SF0">
    <property type="entry name" value="BLR8175 PROTEIN"/>
    <property type="match status" value="1"/>
</dbReference>
<feature type="domain" description="YhcG PDDEXK nuclease" evidence="1">
    <location>
        <begin position="194"/>
        <end position="349"/>
    </location>
</feature>
<evidence type="ECO:0000259" key="1">
    <source>
        <dbReference type="Pfam" id="PF06250"/>
    </source>
</evidence>
<comment type="caution">
    <text evidence="3">The sequence shown here is derived from an EMBL/GenBank/DDBJ whole genome shotgun (WGS) entry which is preliminary data.</text>
</comment>
<dbReference type="Pfam" id="PF06250">
    <property type="entry name" value="YhcG_C"/>
    <property type="match status" value="1"/>
</dbReference>
<evidence type="ECO:0000259" key="2">
    <source>
        <dbReference type="Pfam" id="PF17761"/>
    </source>
</evidence>
<dbReference type="EMBL" id="JAZBJZ010000030">
    <property type="protein sequence ID" value="MEE3717003.1"/>
    <property type="molecule type" value="Genomic_DNA"/>
</dbReference>
<gene>
    <name evidence="3" type="ORF">V2H45_09625</name>
</gene>
<evidence type="ECO:0000313" key="3">
    <source>
        <dbReference type="EMBL" id="MEE3717003.1"/>
    </source>
</evidence>
<dbReference type="Pfam" id="PF17761">
    <property type="entry name" value="DUF1016_N"/>
    <property type="match status" value="1"/>
</dbReference>
<dbReference type="Gene3D" id="3.40.1350.10">
    <property type="match status" value="1"/>
</dbReference>
<sequence length="365" mass="41909">MKKERLTRGNKREGASLPIAPSKLELPEQYAELFLEIKTKVSSSRLRVVMSANSALVMLYWEIGQSILRRQKQEGWGAKVIDRLSYDLRDAFPDMQGFSPRNLLFMRAFAENYPDSEKVKQLVSQLPWGHIILLMQRVKMPRQQDWYMSQSILHGWSRNILALQISNQSYERQGKAVNNFTATLPPADSDMATQVFKDPYLFDFLGTADPRREREVEQALVDHIQKFLLELGNGFAFVGRQVHLEVGDSDFYIDLLFYHLKLRCYVVVELKVVPFDPAFVGTLNLYLSAVDDLLRHPDDKPTIGLLLCRSKSQLVVEYALRDFNKPIGVADWETQITRALPKELASSLPSIEEIEAELQSELKTN</sequence>
<dbReference type="AlphaFoldDB" id="A0AAW9PX93"/>